<accession>A0AAD8A524</accession>
<evidence type="ECO:0000313" key="2">
    <source>
        <dbReference type="Proteomes" id="UP001233999"/>
    </source>
</evidence>
<protein>
    <submittedName>
        <fullName evidence="1">Uncharacterized protein</fullName>
    </submittedName>
</protein>
<feature type="non-terminal residue" evidence="1">
    <location>
        <position position="51"/>
    </location>
</feature>
<reference evidence="1" key="2">
    <citation type="submission" date="2023-05" db="EMBL/GenBank/DDBJ databases">
        <authorList>
            <person name="Fouks B."/>
        </authorList>
    </citation>
    <scope>NUCLEOTIDE SEQUENCE</scope>
    <source>
        <strain evidence="1">Stay&amp;Tobe</strain>
        <tissue evidence="1">Testes</tissue>
    </source>
</reference>
<organism evidence="1 2">
    <name type="scientific">Diploptera punctata</name>
    <name type="common">Pacific beetle cockroach</name>
    <dbReference type="NCBI Taxonomy" id="6984"/>
    <lineage>
        <taxon>Eukaryota</taxon>
        <taxon>Metazoa</taxon>
        <taxon>Ecdysozoa</taxon>
        <taxon>Arthropoda</taxon>
        <taxon>Hexapoda</taxon>
        <taxon>Insecta</taxon>
        <taxon>Pterygota</taxon>
        <taxon>Neoptera</taxon>
        <taxon>Polyneoptera</taxon>
        <taxon>Dictyoptera</taxon>
        <taxon>Blattodea</taxon>
        <taxon>Blaberoidea</taxon>
        <taxon>Blaberidae</taxon>
        <taxon>Diplopterinae</taxon>
        <taxon>Diploptera</taxon>
    </lineage>
</organism>
<sequence length="51" mass="6107">WRKSLLGVLLSSVNLFRIRRKPHSGFTHSDKIYRFRPDFNSRTSYPEAHMT</sequence>
<gene>
    <name evidence="1" type="ORF">L9F63_015747</name>
</gene>
<feature type="non-terminal residue" evidence="1">
    <location>
        <position position="1"/>
    </location>
</feature>
<dbReference type="AlphaFoldDB" id="A0AAD8A524"/>
<dbReference type="Proteomes" id="UP001233999">
    <property type="component" value="Unassembled WGS sequence"/>
</dbReference>
<reference evidence="1" key="1">
    <citation type="journal article" date="2023" name="IScience">
        <title>Live-bearing cockroach genome reveals convergent evolutionary mechanisms linked to viviparity in insects and beyond.</title>
        <authorList>
            <person name="Fouks B."/>
            <person name="Harrison M.C."/>
            <person name="Mikhailova A.A."/>
            <person name="Marchal E."/>
            <person name="English S."/>
            <person name="Carruthers M."/>
            <person name="Jennings E.C."/>
            <person name="Chiamaka E.L."/>
            <person name="Frigard R.A."/>
            <person name="Pippel M."/>
            <person name="Attardo G.M."/>
            <person name="Benoit J.B."/>
            <person name="Bornberg-Bauer E."/>
            <person name="Tobe S.S."/>
        </authorList>
    </citation>
    <scope>NUCLEOTIDE SEQUENCE</scope>
    <source>
        <strain evidence="1">Stay&amp;Tobe</strain>
    </source>
</reference>
<proteinExistence type="predicted"/>
<name>A0AAD8A524_DIPPU</name>
<comment type="caution">
    <text evidence="1">The sequence shown here is derived from an EMBL/GenBank/DDBJ whole genome shotgun (WGS) entry which is preliminary data.</text>
</comment>
<dbReference type="EMBL" id="JASPKZ010003829">
    <property type="protein sequence ID" value="KAJ9592609.1"/>
    <property type="molecule type" value="Genomic_DNA"/>
</dbReference>
<evidence type="ECO:0000313" key="1">
    <source>
        <dbReference type="EMBL" id="KAJ9592609.1"/>
    </source>
</evidence>
<keyword evidence="2" id="KW-1185">Reference proteome</keyword>